<accession>A0A6A6ZB72</accession>
<protein>
    <submittedName>
        <fullName evidence="3 5">WSC-domain-containing protein</fullName>
    </submittedName>
</protein>
<dbReference type="PANTHER" id="PTHR45964:SF5">
    <property type="entry name" value="WSCD FAMILY MEMBER CG9164"/>
    <property type="match status" value="1"/>
</dbReference>
<dbReference type="AlphaFoldDB" id="A0A6A6ZB72"/>
<dbReference type="Pfam" id="PF01822">
    <property type="entry name" value="WSC"/>
    <property type="match status" value="2"/>
</dbReference>
<feature type="non-terminal residue" evidence="3">
    <location>
        <position position="222"/>
    </location>
</feature>
<evidence type="ECO:0000256" key="1">
    <source>
        <dbReference type="ARBA" id="ARBA00022737"/>
    </source>
</evidence>
<proteinExistence type="predicted"/>
<feature type="non-terminal residue" evidence="3">
    <location>
        <position position="1"/>
    </location>
</feature>
<dbReference type="InterPro" id="IPR002889">
    <property type="entry name" value="WSC_carb-bd"/>
</dbReference>
<reference evidence="3 5" key="1">
    <citation type="journal article" date="2020" name="Stud. Mycol.">
        <title>101 Dothideomycetes genomes: a test case for predicting lifestyles and emergence of pathogens.</title>
        <authorList>
            <person name="Haridas S."/>
            <person name="Albert R."/>
            <person name="Binder M."/>
            <person name="Bloem J."/>
            <person name="Labutti K."/>
            <person name="Salamov A."/>
            <person name="Andreopoulos B."/>
            <person name="Baker S."/>
            <person name="Barry K."/>
            <person name="Bills G."/>
            <person name="Bluhm B."/>
            <person name="Cannon C."/>
            <person name="Castanera R."/>
            <person name="Culley D."/>
            <person name="Daum C."/>
            <person name="Ezra D."/>
            <person name="Gonzalez J."/>
            <person name="Henrissat B."/>
            <person name="Kuo A."/>
            <person name="Liang C."/>
            <person name="Lipzen A."/>
            <person name="Lutzoni F."/>
            <person name="Magnuson J."/>
            <person name="Mondo S."/>
            <person name="Nolan M."/>
            <person name="Ohm R."/>
            <person name="Pangilinan J."/>
            <person name="Park H.-J."/>
            <person name="Ramirez L."/>
            <person name="Alfaro M."/>
            <person name="Sun H."/>
            <person name="Tritt A."/>
            <person name="Yoshinaga Y."/>
            <person name="Zwiers L.-H."/>
            <person name="Turgeon B."/>
            <person name="Goodwin S."/>
            <person name="Spatafora J."/>
            <person name="Crous P."/>
            <person name="Grigoriev I."/>
        </authorList>
    </citation>
    <scope>NUCLEOTIDE SEQUENCE</scope>
    <source>
        <strain evidence="3 5">CBS 304.34</strain>
    </source>
</reference>
<dbReference type="InterPro" id="IPR051589">
    <property type="entry name" value="Sialate-O-sulfotransferase"/>
</dbReference>
<evidence type="ECO:0000259" key="2">
    <source>
        <dbReference type="PROSITE" id="PS51212"/>
    </source>
</evidence>
<dbReference type="PROSITE" id="PS51212">
    <property type="entry name" value="WSC"/>
    <property type="match status" value="2"/>
</dbReference>
<dbReference type="Proteomes" id="UP000504636">
    <property type="component" value="Unplaced"/>
</dbReference>
<dbReference type="SMART" id="SM00321">
    <property type="entry name" value="WSC"/>
    <property type="match status" value="2"/>
</dbReference>
<reference evidence="5" key="3">
    <citation type="submission" date="2025-04" db="UniProtKB">
        <authorList>
            <consortium name="RefSeq"/>
        </authorList>
    </citation>
    <scope>IDENTIFICATION</scope>
    <source>
        <strain evidence="5">CBS 304.34</strain>
    </source>
</reference>
<evidence type="ECO:0000313" key="4">
    <source>
        <dbReference type="Proteomes" id="UP000504636"/>
    </source>
</evidence>
<evidence type="ECO:0000313" key="3">
    <source>
        <dbReference type="EMBL" id="KAF2817554.1"/>
    </source>
</evidence>
<gene>
    <name evidence="3 5" type="ORF">BDZ99DRAFT_354734</name>
</gene>
<feature type="domain" description="WSC" evidence="2">
    <location>
        <begin position="6"/>
        <end position="99"/>
    </location>
</feature>
<evidence type="ECO:0000313" key="5">
    <source>
        <dbReference type="RefSeq" id="XP_033584518.1"/>
    </source>
</evidence>
<sequence length="222" mass="22732">VAVVPGWESQGCWIDSVGDRTLQGTYNAGGTNSAQSCLLFCTSGGFAYAGMEYSIECFCSNAILAGTSAQDAADCNMACNGDKSEFCGGSNRLNLYQVTSTATSSATTSAPPSAEPLPTGWTARGCYSDSLAARTLKTFFSIPGGAEAMTVEACVAGCASSGFTIAGLEYAQECWCGVEHQNGGQAVSSPETNCYMPCKGNAAEICGGPDRLNVYAIGDPLG</sequence>
<keyword evidence="1" id="KW-0677">Repeat</keyword>
<dbReference type="EMBL" id="MU003692">
    <property type="protein sequence ID" value="KAF2817554.1"/>
    <property type="molecule type" value="Genomic_DNA"/>
</dbReference>
<dbReference type="GeneID" id="54455483"/>
<reference evidence="5" key="2">
    <citation type="submission" date="2020-04" db="EMBL/GenBank/DDBJ databases">
        <authorList>
            <consortium name="NCBI Genome Project"/>
        </authorList>
    </citation>
    <scope>NUCLEOTIDE SEQUENCE</scope>
    <source>
        <strain evidence="5">CBS 304.34</strain>
    </source>
</reference>
<feature type="domain" description="WSC" evidence="2">
    <location>
        <begin position="120"/>
        <end position="218"/>
    </location>
</feature>
<dbReference type="PANTHER" id="PTHR45964">
    <property type="entry name" value="WSCD FAMILY MEMBER CG9164"/>
    <property type="match status" value="1"/>
</dbReference>
<organism evidence="3">
    <name type="scientific">Mytilinidion resinicola</name>
    <dbReference type="NCBI Taxonomy" id="574789"/>
    <lineage>
        <taxon>Eukaryota</taxon>
        <taxon>Fungi</taxon>
        <taxon>Dikarya</taxon>
        <taxon>Ascomycota</taxon>
        <taxon>Pezizomycotina</taxon>
        <taxon>Dothideomycetes</taxon>
        <taxon>Pleosporomycetidae</taxon>
        <taxon>Mytilinidiales</taxon>
        <taxon>Mytilinidiaceae</taxon>
        <taxon>Mytilinidion</taxon>
    </lineage>
</organism>
<keyword evidence="4" id="KW-1185">Reference proteome</keyword>
<dbReference type="RefSeq" id="XP_033584518.1">
    <property type="nucleotide sequence ID" value="XM_033714590.1"/>
</dbReference>
<dbReference type="OrthoDB" id="2019572at2759"/>
<name>A0A6A6ZB72_9PEZI</name>